<comment type="caution">
    <text evidence="2">The sequence shown here is derived from an EMBL/GenBank/DDBJ whole genome shotgun (WGS) entry which is preliminary data.</text>
</comment>
<evidence type="ECO:0000313" key="3">
    <source>
        <dbReference type="Proteomes" id="UP001595767"/>
    </source>
</evidence>
<dbReference type="Proteomes" id="UP001595767">
    <property type="component" value="Unassembled WGS sequence"/>
</dbReference>
<keyword evidence="1" id="KW-0812">Transmembrane</keyword>
<dbReference type="EMBL" id="JBHSBA010000007">
    <property type="protein sequence ID" value="MFC4126222.1"/>
    <property type="molecule type" value="Genomic_DNA"/>
</dbReference>
<name>A0ABV8L7E9_9NOCA</name>
<sequence length="177" mass="19177">MEIALWVSITLASTVAAFALLLATIKAIESKFGATVGPATEVAATLAVALAALIGAGIYLPWSINSANNARQAQTTCFGSVIALRTEVAKVKFGMDVAPQEADQRVYDWSNLAMELENTRFGCLRAQLRDDASVEHLTRFLTDHSAAKEKAERNNPDKAYLKNIEVWSVAALKQLPR</sequence>
<keyword evidence="1" id="KW-0472">Membrane</keyword>
<protein>
    <recommendedName>
        <fullName evidence="4">DUF4760 domain-containing protein</fullName>
    </recommendedName>
</protein>
<gene>
    <name evidence="2" type="ORF">ACFOW8_14895</name>
</gene>
<evidence type="ECO:0000313" key="2">
    <source>
        <dbReference type="EMBL" id="MFC4126222.1"/>
    </source>
</evidence>
<keyword evidence="1" id="KW-1133">Transmembrane helix</keyword>
<proteinExistence type="predicted"/>
<dbReference type="RefSeq" id="WP_378551210.1">
    <property type="nucleotide sequence ID" value="NZ_JBHSBA010000007.1"/>
</dbReference>
<feature type="transmembrane region" description="Helical" evidence="1">
    <location>
        <begin position="43"/>
        <end position="62"/>
    </location>
</feature>
<keyword evidence="3" id="KW-1185">Reference proteome</keyword>
<reference evidence="3" key="1">
    <citation type="journal article" date="2019" name="Int. J. Syst. Evol. Microbiol.">
        <title>The Global Catalogue of Microorganisms (GCM) 10K type strain sequencing project: providing services to taxonomists for standard genome sequencing and annotation.</title>
        <authorList>
            <consortium name="The Broad Institute Genomics Platform"/>
            <consortium name="The Broad Institute Genome Sequencing Center for Infectious Disease"/>
            <person name="Wu L."/>
            <person name="Ma J."/>
        </authorList>
    </citation>
    <scope>NUCLEOTIDE SEQUENCE [LARGE SCALE GENOMIC DNA]</scope>
    <source>
        <strain evidence="3">CGMCC 4.7204</strain>
    </source>
</reference>
<organism evidence="2 3">
    <name type="scientific">Nocardia rhizosphaerae</name>
    <dbReference type="NCBI Taxonomy" id="1691571"/>
    <lineage>
        <taxon>Bacteria</taxon>
        <taxon>Bacillati</taxon>
        <taxon>Actinomycetota</taxon>
        <taxon>Actinomycetes</taxon>
        <taxon>Mycobacteriales</taxon>
        <taxon>Nocardiaceae</taxon>
        <taxon>Nocardia</taxon>
    </lineage>
</organism>
<accession>A0ABV8L7E9</accession>
<evidence type="ECO:0008006" key="4">
    <source>
        <dbReference type="Google" id="ProtNLM"/>
    </source>
</evidence>
<evidence type="ECO:0000256" key="1">
    <source>
        <dbReference type="SAM" id="Phobius"/>
    </source>
</evidence>